<dbReference type="HAMAP" id="MF_00095">
    <property type="entry name" value="SfsA"/>
    <property type="match status" value="1"/>
</dbReference>
<dbReference type="InterPro" id="IPR040452">
    <property type="entry name" value="SfsA_C"/>
</dbReference>
<dbReference type="Gene3D" id="3.40.1350.60">
    <property type="match status" value="1"/>
</dbReference>
<name>A0A1H4A679_SELRU</name>
<dbReference type="CDD" id="cd22359">
    <property type="entry name" value="SfsA-like_bacterial"/>
    <property type="match status" value="1"/>
</dbReference>
<evidence type="ECO:0000259" key="2">
    <source>
        <dbReference type="Pfam" id="PF03749"/>
    </source>
</evidence>
<dbReference type="PANTHER" id="PTHR30545">
    <property type="entry name" value="SUGAR FERMENTATION STIMULATION PROTEIN A"/>
    <property type="match status" value="1"/>
</dbReference>
<dbReference type="NCBIfam" id="TIGR00230">
    <property type="entry name" value="sfsA"/>
    <property type="match status" value="1"/>
</dbReference>
<organism evidence="4 5">
    <name type="scientific">Selenomonas ruminantium</name>
    <dbReference type="NCBI Taxonomy" id="971"/>
    <lineage>
        <taxon>Bacteria</taxon>
        <taxon>Bacillati</taxon>
        <taxon>Bacillota</taxon>
        <taxon>Negativicutes</taxon>
        <taxon>Selenomonadales</taxon>
        <taxon>Selenomonadaceae</taxon>
        <taxon>Selenomonas</taxon>
    </lineage>
</organism>
<dbReference type="EMBL" id="FNQG01000014">
    <property type="protein sequence ID" value="SEA31308.1"/>
    <property type="molecule type" value="Genomic_DNA"/>
</dbReference>
<dbReference type="AlphaFoldDB" id="A0A1H4A679"/>
<protein>
    <recommendedName>
        <fullName evidence="1">Sugar fermentation stimulation protein homolog</fullName>
    </recommendedName>
</protein>
<proteinExistence type="inferred from homology"/>
<dbReference type="Proteomes" id="UP000183469">
    <property type="component" value="Unassembled WGS sequence"/>
</dbReference>
<evidence type="ECO:0000256" key="1">
    <source>
        <dbReference type="HAMAP-Rule" id="MF_00095"/>
    </source>
</evidence>
<evidence type="ECO:0000259" key="3">
    <source>
        <dbReference type="Pfam" id="PF17746"/>
    </source>
</evidence>
<sequence>MVLMKYPKTKEAKFLERPNRFVAKVEVDGSVETVHVKNTGRCRELLLPGVKIILSEADKPNRKTRYDLIAVEKTGLGLVNIDSQAPNKIVQEWLAGQNFDYVKPEYKYGNSRIDFYMERQGKKYLLEVKGCTLEKDGIGYFPDAPTERGVKHIRELIRARQEGFWCGLAFVIQMPQVKEVRANIETHPAFGEALEEAKAAGVKIILFGCNTEMDCLTIDNSRISADL</sequence>
<comment type="similarity">
    <text evidence="1">Belongs to the SfsA family.</text>
</comment>
<feature type="domain" description="Sugar fermentation stimulation protein C-terminal" evidence="2">
    <location>
        <begin position="84"/>
        <end position="212"/>
    </location>
</feature>
<gene>
    <name evidence="1" type="primary">sfsA</name>
    <name evidence="4" type="ORF">SAMN05660648_02745</name>
</gene>
<dbReference type="GO" id="GO:0003677">
    <property type="term" value="F:DNA binding"/>
    <property type="evidence" value="ECO:0007669"/>
    <property type="project" value="InterPro"/>
</dbReference>
<accession>A0A1H4A679</accession>
<dbReference type="Gene3D" id="2.40.50.580">
    <property type="match status" value="1"/>
</dbReference>
<dbReference type="PANTHER" id="PTHR30545:SF2">
    <property type="entry name" value="SUGAR FERMENTATION STIMULATION PROTEIN A"/>
    <property type="match status" value="1"/>
</dbReference>
<dbReference type="Pfam" id="PF17746">
    <property type="entry name" value="SfsA_N"/>
    <property type="match status" value="1"/>
</dbReference>
<reference evidence="4 5" key="1">
    <citation type="submission" date="2016-10" db="EMBL/GenBank/DDBJ databases">
        <authorList>
            <person name="de Groot N.N."/>
        </authorList>
    </citation>
    <scope>NUCLEOTIDE SEQUENCE [LARGE SCALE GENOMIC DNA]</scope>
    <source>
        <strain evidence="4 5">DSM 2872</strain>
    </source>
</reference>
<dbReference type="RefSeq" id="WP_256202873.1">
    <property type="nucleotide sequence ID" value="NZ_FNQG01000014.1"/>
</dbReference>
<dbReference type="InterPro" id="IPR041465">
    <property type="entry name" value="SfsA_N"/>
</dbReference>
<dbReference type="Pfam" id="PF03749">
    <property type="entry name" value="SfsA"/>
    <property type="match status" value="1"/>
</dbReference>
<dbReference type="InterPro" id="IPR005224">
    <property type="entry name" value="SfsA"/>
</dbReference>
<evidence type="ECO:0000313" key="5">
    <source>
        <dbReference type="Proteomes" id="UP000183469"/>
    </source>
</evidence>
<feature type="domain" description="SfsA N-terminal OB" evidence="3">
    <location>
        <begin position="15"/>
        <end position="80"/>
    </location>
</feature>
<evidence type="ECO:0000313" key="4">
    <source>
        <dbReference type="EMBL" id="SEA31308.1"/>
    </source>
</evidence>